<feature type="region of interest" description="Disordered" evidence="7">
    <location>
        <begin position="150"/>
        <end position="183"/>
    </location>
</feature>
<dbReference type="EC" id="2.3.1.-" evidence="6"/>
<dbReference type="CDD" id="cd06849">
    <property type="entry name" value="lipoyl_domain"/>
    <property type="match status" value="1"/>
</dbReference>
<protein>
    <recommendedName>
        <fullName evidence="6">Dihydrolipoamide acetyltransferase component of pyruvate dehydrogenase complex</fullName>
        <ecNumber evidence="6">2.3.1.-</ecNumber>
    </recommendedName>
</protein>
<gene>
    <name evidence="10" type="ORF">BSZ40_09450</name>
</gene>
<evidence type="ECO:0000313" key="11">
    <source>
        <dbReference type="Proteomes" id="UP000185612"/>
    </source>
</evidence>
<evidence type="ECO:0000256" key="1">
    <source>
        <dbReference type="ARBA" id="ARBA00001938"/>
    </source>
</evidence>
<proteinExistence type="inferred from homology"/>
<keyword evidence="5 6" id="KW-0012">Acyltransferase</keyword>
<dbReference type="PROSITE" id="PS51826">
    <property type="entry name" value="PSBD"/>
    <property type="match status" value="1"/>
</dbReference>
<dbReference type="GO" id="GO:0005737">
    <property type="term" value="C:cytoplasm"/>
    <property type="evidence" value="ECO:0007669"/>
    <property type="project" value="TreeGrafter"/>
</dbReference>
<sequence length="514" mass="53103">MLQFRLPDVGEGLTEAEVVTWLVAVGDTVSIDDPLCEIETAKSIVELPSPHAGTVTALLAEVGQVLPVGSPLVEFASAAAGGETTDDDGQATAPSAPGQAEGSVGVAPVPAAEGEPSLRGPAAALVAASDAPRAGSGSVLVGYGTAGLAERRRPRRGGPSGPVQLTPYGPHAEQRGPSTRRATPPVRRLAAELGIALAEVPSSDEQGVIRRADVLAYAAEHDAKALLHDVAKRDALYGAGAIGAPGAAGTPGLSLAHDVTLAKVDGGLDASWLTGGVTAPDGRSTRVPASSVRRATARAMVESAFTAPHVTVFHTVDVTRTLELVDALKADREFAGIKVTPLLIVMKALLLAIRRHPEINATWDEERREIIYHHHVALGVAASTPRGLLVPNIKDAERKSLAQLGRELGELIAQARAGTTPVAAMRGGTVTISNFGVFGIDAGTPILNPGEAAILGFGAISQRPWVVDGQLAVRWVTQLSLSFDHRLVDGELGSRVLADIARVMSDPAQALVWG</sequence>
<dbReference type="FunCoup" id="A0A1Q5PUN0">
    <property type="interactions" value="10"/>
</dbReference>
<evidence type="ECO:0000256" key="4">
    <source>
        <dbReference type="ARBA" id="ARBA00022823"/>
    </source>
</evidence>
<dbReference type="SUPFAM" id="SSF51230">
    <property type="entry name" value="Single hybrid motif"/>
    <property type="match status" value="1"/>
</dbReference>
<dbReference type="InParanoid" id="A0A1Q5PUN0"/>
<dbReference type="RefSeq" id="WP_073825689.1">
    <property type="nucleotide sequence ID" value="NZ_MQVS01000010.1"/>
</dbReference>
<dbReference type="Gene3D" id="4.10.320.10">
    <property type="entry name" value="E3-binding domain"/>
    <property type="match status" value="1"/>
</dbReference>
<dbReference type="PANTHER" id="PTHR43178:SF5">
    <property type="entry name" value="LIPOAMIDE ACYLTRANSFERASE COMPONENT OF BRANCHED-CHAIN ALPHA-KETO ACID DEHYDROGENASE COMPLEX, MITOCHONDRIAL"/>
    <property type="match status" value="1"/>
</dbReference>
<evidence type="ECO:0000313" key="10">
    <source>
        <dbReference type="EMBL" id="OKL51120.1"/>
    </source>
</evidence>
<evidence type="ECO:0000259" key="8">
    <source>
        <dbReference type="PROSITE" id="PS50968"/>
    </source>
</evidence>
<evidence type="ECO:0000256" key="5">
    <source>
        <dbReference type="ARBA" id="ARBA00023315"/>
    </source>
</evidence>
<feature type="region of interest" description="Disordered" evidence="7">
    <location>
        <begin position="80"/>
        <end position="117"/>
    </location>
</feature>
<dbReference type="InterPro" id="IPR003016">
    <property type="entry name" value="2-oxoA_DH_lipoyl-BS"/>
</dbReference>
<evidence type="ECO:0000259" key="9">
    <source>
        <dbReference type="PROSITE" id="PS51826"/>
    </source>
</evidence>
<dbReference type="InterPro" id="IPR001078">
    <property type="entry name" value="2-oxoacid_DH_actylTfrase"/>
</dbReference>
<feature type="domain" description="Lipoyl-binding" evidence="8">
    <location>
        <begin position="1"/>
        <end position="76"/>
    </location>
</feature>
<feature type="domain" description="Peripheral subunit-binding (PSBD)" evidence="9">
    <location>
        <begin position="181"/>
        <end position="218"/>
    </location>
</feature>
<comment type="similarity">
    <text evidence="2 6">Belongs to the 2-oxoacid dehydrogenase family.</text>
</comment>
<evidence type="ECO:0000256" key="2">
    <source>
        <dbReference type="ARBA" id="ARBA00007317"/>
    </source>
</evidence>
<dbReference type="InterPro" id="IPR000089">
    <property type="entry name" value="Biotin_lipoyl"/>
</dbReference>
<dbReference type="FunFam" id="3.30.559.10:FF:000007">
    <property type="entry name" value="Dihydrolipoamide acetyltransferase component of pyruvate dehydrogenase complex"/>
    <property type="match status" value="1"/>
</dbReference>
<evidence type="ECO:0000256" key="7">
    <source>
        <dbReference type="SAM" id="MobiDB-lite"/>
    </source>
</evidence>
<dbReference type="AlphaFoldDB" id="A0A1Q5PUN0"/>
<comment type="caution">
    <text evidence="10">The sequence shown here is derived from an EMBL/GenBank/DDBJ whole genome shotgun (WGS) entry which is preliminary data.</text>
</comment>
<name>A0A1Q5PUN0_9ACTO</name>
<dbReference type="Pfam" id="PF00198">
    <property type="entry name" value="2-oxoacid_dh"/>
    <property type="match status" value="1"/>
</dbReference>
<dbReference type="InterPro" id="IPR036625">
    <property type="entry name" value="E3-bd_dom_sf"/>
</dbReference>
<dbReference type="Pfam" id="PF00364">
    <property type="entry name" value="Biotin_lipoyl"/>
    <property type="match status" value="1"/>
</dbReference>
<keyword evidence="11" id="KW-1185">Reference proteome</keyword>
<keyword evidence="3 6" id="KW-0808">Transferase</keyword>
<dbReference type="InterPro" id="IPR004167">
    <property type="entry name" value="PSBD"/>
</dbReference>
<dbReference type="PROSITE" id="PS50968">
    <property type="entry name" value="BIOTINYL_LIPOYL"/>
    <property type="match status" value="1"/>
</dbReference>
<evidence type="ECO:0000256" key="6">
    <source>
        <dbReference type="RuleBase" id="RU003423"/>
    </source>
</evidence>
<dbReference type="Gene3D" id="3.30.559.10">
    <property type="entry name" value="Chloramphenicol acetyltransferase-like domain"/>
    <property type="match status" value="1"/>
</dbReference>
<comment type="cofactor">
    <cofactor evidence="1 6">
        <name>(R)-lipoate</name>
        <dbReference type="ChEBI" id="CHEBI:83088"/>
    </cofactor>
</comment>
<dbReference type="InterPro" id="IPR023213">
    <property type="entry name" value="CAT-like_dom_sf"/>
</dbReference>
<dbReference type="SUPFAM" id="SSF52777">
    <property type="entry name" value="CoA-dependent acyltransferases"/>
    <property type="match status" value="1"/>
</dbReference>
<dbReference type="GO" id="GO:0016407">
    <property type="term" value="F:acetyltransferase activity"/>
    <property type="evidence" value="ECO:0007669"/>
    <property type="project" value="TreeGrafter"/>
</dbReference>
<dbReference type="PANTHER" id="PTHR43178">
    <property type="entry name" value="DIHYDROLIPOAMIDE ACETYLTRANSFERASE COMPONENT OF PYRUVATE DEHYDROGENASE COMPLEX"/>
    <property type="match status" value="1"/>
</dbReference>
<dbReference type="SUPFAM" id="SSF47005">
    <property type="entry name" value="Peripheral subunit-binding domain of 2-oxo acid dehydrogenase complex"/>
    <property type="match status" value="1"/>
</dbReference>
<evidence type="ECO:0000256" key="3">
    <source>
        <dbReference type="ARBA" id="ARBA00022679"/>
    </source>
</evidence>
<dbReference type="OrthoDB" id="9805770at2"/>
<dbReference type="PROSITE" id="PS00189">
    <property type="entry name" value="LIPOYL"/>
    <property type="match status" value="1"/>
</dbReference>
<dbReference type="GO" id="GO:0031405">
    <property type="term" value="F:lipoic acid binding"/>
    <property type="evidence" value="ECO:0007669"/>
    <property type="project" value="TreeGrafter"/>
</dbReference>
<reference evidence="11" key="1">
    <citation type="submission" date="2016-12" db="EMBL/GenBank/DDBJ databases">
        <authorList>
            <person name="Meng X."/>
        </authorList>
    </citation>
    <scope>NUCLEOTIDE SEQUENCE [LARGE SCALE GENOMIC DNA]</scope>
    <source>
        <strain evidence="11">DSM 20732</strain>
    </source>
</reference>
<dbReference type="Gene3D" id="2.40.50.100">
    <property type="match status" value="1"/>
</dbReference>
<keyword evidence="4 6" id="KW-0450">Lipoyl</keyword>
<dbReference type="InterPro" id="IPR050743">
    <property type="entry name" value="2-oxoacid_DH_E2_comp"/>
</dbReference>
<dbReference type="Pfam" id="PF02817">
    <property type="entry name" value="E3_binding"/>
    <property type="match status" value="1"/>
</dbReference>
<organism evidence="10 11">
    <name type="scientific">Buchananella hordeovulneris</name>
    <dbReference type="NCBI Taxonomy" id="52770"/>
    <lineage>
        <taxon>Bacteria</taxon>
        <taxon>Bacillati</taxon>
        <taxon>Actinomycetota</taxon>
        <taxon>Actinomycetes</taxon>
        <taxon>Actinomycetales</taxon>
        <taxon>Actinomycetaceae</taxon>
        <taxon>Buchananella</taxon>
    </lineage>
</organism>
<dbReference type="STRING" id="52770.BSZ40_09450"/>
<dbReference type="Proteomes" id="UP000185612">
    <property type="component" value="Unassembled WGS sequence"/>
</dbReference>
<dbReference type="InterPro" id="IPR011053">
    <property type="entry name" value="Single_hybrid_motif"/>
</dbReference>
<dbReference type="EMBL" id="MQVS01000010">
    <property type="protein sequence ID" value="OKL51120.1"/>
    <property type="molecule type" value="Genomic_DNA"/>
</dbReference>
<accession>A0A1Q5PUN0</accession>